<reference evidence="1 2" key="1">
    <citation type="submission" date="2017-03" db="EMBL/GenBank/DDBJ databases">
        <title>Whole genome sequence of Micromonospora wenchangensis, isolated from mangrove soil.</title>
        <authorList>
            <person name="Yang H."/>
        </authorList>
    </citation>
    <scope>NUCLEOTIDE SEQUENCE [LARGE SCALE GENOMIC DNA]</scope>
    <source>
        <strain evidence="1 2">CCTCC AA 2012002</strain>
    </source>
</reference>
<protein>
    <submittedName>
        <fullName evidence="1">Uncharacterized protein</fullName>
    </submittedName>
</protein>
<evidence type="ECO:0000313" key="1">
    <source>
        <dbReference type="EMBL" id="OWV01632.1"/>
    </source>
</evidence>
<dbReference type="EMBL" id="MZMV01000057">
    <property type="protein sequence ID" value="OWV01632.1"/>
    <property type="molecule type" value="Genomic_DNA"/>
</dbReference>
<sequence>MLSMPTAPHNSNAAPHPQRLIADYIRAANNINDKYKAPEIRKAAADYMAWLEDVIVRGIAAKTADE</sequence>
<dbReference type="AlphaFoldDB" id="A0A246RFP2"/>
<comment type="caution">
    <text evidence="1">The sequence shown here is derived from an EMBL/GenBank/DDBJ whole genome shotgun (WGS) entry which is preliminary data.</text>
</comment>
<gene>
    <name evidence="1" type="ORF">B5D80_25885</name>
</gene>
<organism evidence="1 2">
    <name type="scientific">Micromonospora wenchangensis</name>
    <dbReference type="NCBI Taxonomy" id="1185415"/>
    <lineage>
        <taxon>Bacteria</taxon>
        <taxon>Bacillati</taxon>
        <taxon>Actinomycetota</taxon>
        <taxon>Actinomycetes</taxon>
        <taxon>Micromonosporales</taxon>
        <taxon>Micromonosporaceae</taxon>
        <taxon>Micromonospora</taxon>
    </lineage>
</organism>
<name>A0A246RFP2_9ACTN</name>
<proteinExistence type="predicted"/>
<evidence type="ECO:0000313" key="2">
    <source>
        <dbReference type="Proteomes" id="UP000197174"/>
    </source>
</evidence>
<accession>A0A246RFP2</accession>
<keyword evidence="2" id="KW-1185">Reference proteome</keyword>
<dbReference type="Proteomes" id="UP000197174">
    <property type="component" value="Unassembled WGS sequence"/>
</dbReference>